<evidence type="ECO:0000313" key="2">
    <source>
        <dbReference type="EMBL" id="PWC13620.1"/>
    </source>
</evidence>
<comment type="caution">
    <text evidence="2">The sequence shown here is derived from an EMBL/GenBank/DDBJ whole genome shotgun (WGS) entry which is preliminary data.</text>
</comment>
<feature type="domain" description="Dystroglycan-type cadherin-like" evidence="1">
    <location>
        <begin position="1736"/>
        <end position="1834"/>
    </location>
</feature>
<proteinExistence type="predicted"/>
<sequence>MMAWCNWFIRNLRSNNKNTAADHTPAPSFPAYMLEPRMLFDGAIAATVAETAATTSDSTIDHAANDTTTTAQNNHDDSVVQATQNIDVTAVADGTASDRKEVAFIDTSVRDYQTLVAGIKPGVEVILINGDQDGLQQIAEWAATHTGYDAIHIFSHGSEGKLNLGTTLLTETALQSENVQAELAAIGNALTADGDLLLYGCDVAAGAHGDAFIAGLAAATGADVAASINATGSSVIGGDWVLEKTIGEVGSLALTVDSYQELLTVVTFSDADGDLDYTNTSITRTVDGHQITFSGGSGGGGLATDYSFGAEGLYALEAAVDSDTKLTITAPTGYTFDLTSLNAGALTGIVYFSVTYSSGSTITFNSHVSADGFSSITSFAFAINDVTEVVITSDDYSVLQDINITDIKSLSAPPVIGNLNGDSVTFTEGGSRVLLDAGSNATVTDTADFGVGSELRVSISVNRSSGDVLEIVNQGTGAGQIGIADSAISYAGTVIGSYTGGNGGSDLVVTFNANATPAAVQALVRALSYQNTNAADPSPLTRTVSVTLNDGDGATTAATVSVSVVAVNDAPVVVATGNSPTYTENGSAVDLFSGVSVSTVESGQTVTQFTLTVSNLTDGSSEILMVDGTSLILTNGNSGTTAANGMDYSISVIDGTATVTLSKSGGVSTSAAASMIDGMAYQNSSDNPTAANRVVTLTSITDNGGASNDGVDTASLAISSVVAVIAVNDAPTITLPAVINVNEDVTTPITGISFADVDSGNASVSVAFSVESGSLAAASGSGVIVAGSGTGQLTLVGSIADINAFIAASNVTFTTASNATGDVTLTVTIDDGGNTGIDPGSSGTDSSEAASSTLTLTVMAVNDAPVNSVPGAQNVAQGGILVFNSANGNLISVSDVDIGSNSMSITLLATHGVLTLSSVTGLTFLIGSGIGDATMMFIGSLSDINSALNGMYYTPTSGYTGSAAIVITSEDQGASGSGGAQMDTDAISVTVNPNHPYVTSVSSSTANGTYKIGDTIYVSVAFNSAVTVDTSGGVPMLLLETGVVDREASYVSGSGSNTLTFSYTVRSGDVSADLNYASTAALSLNGAVIRNNSSGLDAVLTLPALDGGSSLADQKDIFVDGVLPTATIVVAETALKAGETSLVTITFSEAVSGFTNADLTVASGTLSAVSSSDGGITWTAIFTPAANVTNAASLITLNNSGVTDVAGNTGTGTTDSNPFSIDTERPTATIVVADTALKAGETSLVTITFSEAVSDFTNADLTVANGTLSPVSSSDGGITWTAVLIPAANVTVAANLITMNNSGVTDVAGNTGIGTTNSGYFSIDTERPTATIVVADTALKAGETSLVTITFSEAVSDFTNADLTVANGTLSAVSSSDGGITWTAVFTPAANVTNTASLITLNNSGVTDVAGNTGTGTTDSNPYSIDTERPTATIVVAETALKAGETSLVTITFSEAVSGFTNADLTVANGTLSAVSSSDGGITWTAIFTPAANVTNAANLITLNNSGVTDVAGNTGTGTTDSGYFSIDTERPEPVSLTLDSTPAGQTLSYTLVFSESVTGVDISDFSLVSTGSATAAIGSVTALSSTTYRVDLVNVVGAGTVQLVFNSSNAGVMDNVGNQVNQSINAVYTNTAPVSSGIGNQTANEDDVFNFTLPPDAFTDSDAGETLTYRAELANGSALPDWLAFDAQTQTFSGTPENGDVGMLNIRVTVTDRNDVSVSSDFVLTVNNTNDAPETVGISDQRAIGGHSFSFQIPADTFTDVDVGDVLSLGATLSNGDALPAWLRFDPATGIFTGTPTNANRGDISIRVTAADLQGASVSAVFVLSVQRGVEPDGDPEFRSIGGRLKPVIPISNTGDQSQLSLLNQTDADSGGLLGAPSSLFNAPEPDDTTPGTSVIFSASAQGGRAVAPANIAMVFSNNGVNHYESGVVRGNADLNQTIEASSTLAGLFAGPSLPGNTALEIFSDGRWQNVSDANMASMVTPTSVFGAPVFSQQLKELDEYEYQRIASIEGALQNVKRPV</sequence>
<protein>
    <recommendedName>
        <fullName evidence="1">Dystroglycan-type cadherin-like domain-containing protein</fullName>
    </recommendedName>
</protein>
<dbReference type="InterPro" id="IPR025592">
    <property type="entry name" value="DUF4347"/>
</dbReference>
<feature type="domain" description="Dystroglycan-type cadherin-like" evidence="1">
    <location>
        <begin position="1634"/>
        <end position="1734"/>
    </location>
</feature>
<evidence type="ECO:0000259" key="1">
    <source>
        <dbReference type="SMART" id="SM00736"/>
    </source>
</evidence>
<keyword evidence="3" id="KW-1185">Reference proteome</keyword>
<dbReference type="Gene3D" id="2.60.40.10">
    <property type="entry name" value="Immunoglobulins"/>
    <property type="match status" value="2"/>
</dbReference>
<dbReference type="SUPFAM" id="SSF49313">
    <property type="entry name" value="Cadherin-like"/>
    <property type="match status" value="2"/>
</dbReference>
<accession>A0A2U1TW54</accession>
<dbReference type="OrthoDB" id="9813456at2"/>
<dbReference type="Pfam" id="PF14252">
    <property type="entry name" value="DUF4347"/>
    <property type="match status" value="1"/>
</dbReference>
<dbReference type="Proteomes" id="UP000245138">
    <property type="component" value="Unassembled WGS sequence"/>
</dbReference>
<dbReference type="GO" id="GO:0005509">
    <property type="term" value="F:calcium ion binding"/>
    <property type="evidence" value="ECO:0007669"/>
    <property type="project" value="InterPro"/>
</dbReference>
<name>A0A2U1TW54_9GAMM</name>
<dbReference type="InterPro" id="IPR044048">
    <property type="entry name" value="Big_12"/>
</dbReference>
<reference evidence="2 3" key="1">
    <citation type="submission" date="2018-04" db="EMBL/GenBank/DDBJ databases">
        <title>Brenneria corticis sp.nov.</title>
        <authorList>
            <person name="Li Y."/>
        </authorList>
    </citation>
    <scope>NUCLEOTIDE SEQUENCE [LARGE SCALE GENOMIC DNA]</scope>
    <source>
        <strain evidence="2 3">LMG 27715</strain>
    </source>
</reference>
<organism evidence="2 3">
    <name type="scientific">Brenneria roseae subsp. americana</name>
    <dbReference type="NCBI Taxonomy" id="1508507"/>
    <lineage>
        <taxon>Bacteria</taxon>
        <taxon>Pseudomonadati</taxon>
        <taxon>Pseudomonadota</taxon>
        <taxon>Gammaproteobacteria</taxon>
        <taxon>Enterobacterales</taxon>
        <taxon>Pectobacteriaceae</taxon>
        <taxon>Brenneria</taxon>
    </lineage>
</organism>
<dbReference type="PANTHER" id="PTHR21559">
    <property type="entry name" value="DYSTROGLYCAN-RELATED"/>
    <property type="match status" value="1"/>
</dbReference>
<dbReference type="SUPFAM" id="SSF110296">
    <property type="entry name" value="Oligoxyloglucan reducing end-specific cellobiohydrolase"/>
    <property type="match status" value="1"/>
</dbReference>
<dbReference type="InterPro" id="IPR015919">
    <property type="entry name" value="Cadherin-like_sf"/>
</dbReference>
<dbReference type="Pfam" id="PF19078">
    <property type="entry name" value="Big_12"/>
    <property type="match status" value="4"/>
</dbReference>
<dbReference type="Pfam" id="PF05345">
    <property type="entry name" value="He_PIG"/>
    <property type="match status" value="2"/>
</dbReference>
<dbReference type="EMBL" id="QDKJ01000004">
    <property type="protein sequence ID" value="PWC13620.1"/>
    <property type="molecule type" value="Genomic_DNA"/>
</dbReference>
<dbReference type="InterPro" id="IPR013783">
    <property type="entry name" value="Ig-like_fold"/>
</dbReference>
<dbReference type="InterPro" id="IPR006644">
    <property type="entry name" value="Cadg"/>
</dbReference>
<dbReference type="SMART" id="SM00736">
    <property type="entry name" value="CADG"/>
    <property type="match status" value="2"/>
</dbReference>
<dbReference type="PANTHER" id="PTHR21559:SF21">
    <property type="entry name" value="DYSTROGLYCAN 1"/>
    <property type="match status" value="1"/>
</dbReference>
<dbReference type="GO" id="GO:0043236">
    <property type="term" value="F:laminin binding"/>
    <property type="evidence" value="ECO:0007669"/>
    <property type="project" value="TreeGrafter"/>
</dbReference>
<evidence type="ECO:0000313" key="3">
    <source>
        <dbReference type="Proteomes" id="UP000245138"/>
    </source>
</evidence>
<gene>
    <name evidence="2" type="ORF">B4923_06640</name>
</gene>
<dbReference type="GO" id="GO:0016011">
    <property type="term" value="C:dystroglycan complex"/>
    <property type="evidence" value="ECO:0007669"/>
    <property type="project" value="TreeGrafter"/>
</dbReference>